<dbReference type="PANTHER" id="PTHR43344">
    <property type="entry name" value="PHOSPHOSERINE PHOSPHATASE"/>
    <property type="match status" value="1"/>
</dbReference>
<keyword evidence="4" id="KW-0460">Magnesium</keyword>
<evidence type="ECO:0000256" key="2">
    <source>
        <dbReference type="ARBA" id="ARBA00022723"/>
    </source>
</evidence>
<dbReference type="Proteomes" id="UP000481872">
    <property type="component" value="Unassembled WGS sequence"/>
</dbReference>
<evidence type="ECO:0000256" key="1">
    <source>
        <dbReference type="ARBA" id="ARBA00009184"/>
    </source>
</evidence>
<dbReference type="GO" id="GO:0046872">
    <property type="term" value="F:metal ion binding"/>
    <property type="evidence" value="ECO:0007669"/>
    <property type="project" value="UniProtKB-KW"/>
</dbReference>
<dbReference type="NCBIfam" id="TIGR01490">
    <property type="entry name" value="HAD-SF-IB-hyp1"/>
    <property type="match status" value="1"/>
</dbReference>
<organism evidence="5 6">
    <name type="scientific">Clostridium senegalense</name>
    <dbReference type="NCBI Taxonomy" id="1465809"/>
    <lineage>
        <taxon>Bacteria</taxon>
        <taxon>Bacillati</taxon>
        <taxon>Bacillota</taxon>
        <taxon>Clostridia</taxon>
        <taxon>Eubacteriales</taxon>
        <taxon>Clostridiaceae</taxon>
        <taxon>Clostridium</taxon>
    </lineage>
</organism>
<keyword evidence="6" id="KW-1185">Reference proteome</keyword>
<comment type="similarity">
    <text evidence="1">Belongs to the HAD-like hydrolase superfamily. SerB family.</text>
</comment>
<dbReference type="NCBIfam" id="TIGR01488">
    <property type="entry name" value="HAD-SF-IB"/>
    <property type="match status" value="1"/>
</dbReference>
<evidence type="ECO:0000313" key="5">
    <source>
        <dbReference type="EMBL" id="NEU03470.1"/>
    </source>
</evidence>
<dbReference type="EMBL" id="JAAGPU010000001">
    <property type="protein sequence ID" value="NEU03470.1"/>
    <property type="molecule type" value="Genomic_DNA"/>
</dbReference>
<evidence type="ECO:0000313" key="6">
    <source>
        <dbReference type="Proteomes" id="UP000481872"/>
    </source>
</evidence>
<gene>
    <name evidence="5" type="ORF">G3M99_01110</name>
</gene>
<dbReference type="InterPro" id="IPR050582">
    <property type="entry name" value="HAD-like_SerB"/>
</dbReference>
<protein>
    <submittedName>
        <fullName evidence="5">HAD-IB family hydrolase</fullName>
    </submittedName>
</protein>
<dbReference type="InterPro" id="IPR036412">
    <property type="entry name" value="HAD-like_sf"/>
</dbReference>
<dbReference type="PANTHER" id="PTHR43344:SF13">
    <property type="entry name" value="PHOSPHATASE RV3661-RELATED"/>
    <property type="match status" value="1"/>
</dbReference>
<dbReference type="CDD" id="cd02612">
    <property type="entry name" value="HAD_PGPPase"/>
    <property type="match status" value="1"/>
</dbReference>
<keyword evidence="3 5" id="KW-0378">Hydrolase</keyword>
<evidence type="ECO:0000256" key="3">
    <source>
        <dbReference type="ARBA" id="ARBA00022801"/>
    </source>
</evidence>
<reference evidence="5 6" key="1">
    <citation type="submission" date="2020-02" db="EMBL/GenBank/DDBJ databases">
        <title>Genome assembly of a novel Clostridium senegalense strain.</title>
        <authorList>
            <person name="Gupta T.B."/>
            <person name="Jauregui R."/>
            <person name="Maclean P."/>
            <person name="Nawarathana A."/>
            <person name="Brightwell G."/>
        </authorList>
    </citation>
    <scope>NUCLEOTIDE SEQUENCE [LARGE SCALE GENOMIC DNA]</scope>
    <source>
        <strain evidence="5 6">AGRFS4</strain>
    </source>
</reference>
<comment type="caution">
    <text evidence="5">The sequence shown here is derived from an EMBL/GenBank/DDBJ whole genome shotgun (WGS) entry which is preliminary data.</text>
</comment>
<name>A0A6M0GY97_9CLOT</name>
<dbReference type="InterPro" id="IPR023214">
    <property type="entry name" value="HAD_sf"/>
</dbReference>
<keyword evidence="2" id="KW-0479">Metal-binding</keyword>
<dbReference type="RefSeq" id="WP_061994928.1">
    <property type="nucleotide sequence ID" value="NZ_JAAGPU010000001.1"/>
</dbReference>
<dbReference type="Gene3D" id="1.20.1440.100">
    <property type="entry name" value="SG protein - dephosphorylation function"/>
    <property type="match status" value="1"/>
</dbReference>
<dbReference type="InterPro" id="IPR006385">
    <property type="entry name" value="HAD_hydro_SerB1"/>
</dbReference>
<proteinExistence type="inferred from homology"/>
<dbReference type="GO" id="GO:0016787">
    <property type="term" value="F:hydrolase activity"/>
    <property type="evidence" value="ECO:0007669"/>
    <property type="project" value="UniProtKB-KW"/>
</dbReference>
<accession>A0A6M0GY97</accession>
<dbReference type="Pfam" id="PF12710">
    <property type="entry name" value="HAD"/>
    <property type="match status" value="1"/>
</dbReference>
<sequence>MEKLAIFDIDYTITKRETLLELYMFMIKKNPKFITYAPRNIISTLLFALRLKDAGKSKETFIRFIDGIKEDEMQEIVKDFYEKRLCNILYQDAIDMMKKLKKEGCKIYLISASAEFYINEFYKIKEVDKVIGTKFKVENSIHRPIIDGVNCKGEEKVKRLMEEIEKEGIEVDFKNSYMFSDSLSDLPLLNLVGNGYLINYKRKHDKLQILKWK</sequence>
<dbReference type="AlphaFoldDB" id="A0A6M0GY97"/>
<evidence type="ECO:0000256" key="4">
    <source>
        <dbReference type="ARBA" id="ARBA00022842"/>
    </source>
</evidence>
<dbReference type="SUPFAM" id="SSF56784">
    <property type="entry name" value="HAD-like"/>
    <property type="match status" value="1"/>
</dbReference>
<dbReference type="Gene3D" id="3.40.50.1000">
    <property type="entry name" value="HAD superfamily/HAD-like"/>
    <property type="match status" value="1"/>
</dbReference>